<reference evidence="2 3" key="1">
    <citation type="submission" date="2020-07" db="EMBL/GenBank/DDBJ databases">
        <title>Bacterium isolated from marine sediment.</title>
        <authorList>
            <person name="Shang D."/>
            <person name="Du Z.-J."/>
        </authorList>
    </citation>
    <scope>NUCLEOTIDE SEQUENCE [LARGE SCALE GENOMIC DNA]</scope>
    <source>
        <strain evidence="2 3">S7007</strain>
    </source>
</reference>
<keyword evidence="3" id="KW-1185">Reference proteome</keyword>
<dbReference type="RefSeq" id="WP_182125470.1">
    <property type="nucleotide sequence ID" value="NZ_JACGLS010000005.1"/>
</dbReference>
<comment type="caution">
    <text evidence="2">The sequence shown here is derived from an EMBL/GenBank/DDBJ whole genome shotgun (WGS) entry which is preliminary data.</text>
</comment>
<name>A0A839ARK0_9FLAO</name>
<dbReference type="Pfam" id="PF13576">
    <property type="entry name" value="Pentapeptide_3"/>
    <property type="match status" value="2"/>
</dbReference>
<accession>A0A839ARK0</accession>
<sequence>MKNIITIVAFLFCLTSFAQKTVDASDIIRDVKNGKAVNISNATINGVLDFTFMDEALPKLPKRKKWWNNGGSNTIEKQITNKVSFVNCTFTGDVLAYIPHEKSGYTFIANFEDIVTFKGCTFKQKAMFKYSDFERNTDFSNTKFNNDSTFKYAKFDRDITFENTFFDEPATFKYAEFKQFVSFENSVFNESAIFKYSEFNDGVSFRNVKFEEDLNIKYTKVSGKFDITDMEVAYDIDSKYTKINGKSFSKYLLKSKK</sequence>
<feature type="chain" id="PRO_5032872538" evidence="1">
    <location>
        <begin position="19"/>
        <end position="257"/>
    </location>
</feature>
<gene>
    <name evidence="2" type="ORF">H3Z83_10610</name>
</gene>
<organism evidence="2 3">
    <name type="scientific">Tenacibaculum pelagium</name>
    <dbReference type="NCBI Taxonomy" id="2759527"/>
    <lineage>
        <taxon>Bacteria</taxon>
        <taxon>Pseudomonadati</taxon>
        <taxon>Bacteroidota</taxon>
        <taxon>Flavobacteriia</taxon>
        <taxon>Flavobacteriales</taxon>
        <taxon>Flavobacteriaceae</taxon>
        <taxon>Tenacibaculum</taxon>
    </lineage>
</organism>
<dbReference type="Gene3D" id="2.160.20.80">
    <property type="entry name" value="E3 ubiquitin-protein ligase SopA"/>
    <property type="match status" value="1"/>
</dbReference>
<dbReference type="InterPro" id="IPR001646">
    <property type="entry name" value="5peptide_repeat"/>
</dbReference>
<keyword evidence="1" id="KW-0732">Signal</keyword>
<protein>
    <submittedName>
        <fullName evidence="2">Pentapeptide repeat-containing protein</fullName>
    </submittedName>
</protein>
<evidence type="ECO:0000313" key="2">
    <source>
        <dbReference type="EMBL" id="MBA6156968.1"/>
    </source>
</evidence>
<proteinExistence type="predicted"/>
<dbReference type="AlphaFoldDB" id="A0A839ARK0"/>
<evidence type="ECO:0000256" key="1">
    <source>
        <dbReference type="SAM" id="SignalP"/>
    </source>
</evidence>
<dbReference type="EMBL" id="JACGLS010000005">
    <property type="protein sequence ID" value="MBA6156968.1"/>
    <property type="molecule type" value="Genomic_DNA"/>
</dbReference>
<dbReference type="Proteomes" id="UP000563906">
    <property type="component" value="Unassembled WGS sequence"/>
</dbReference>
<feature type="signal peptide" evidence="1">
    <location>
        <begin position="1"/>
        <end position="18"/>
    </location>
</feature>
<evidence type="ECO:0000313" key="3">
    <source>
        <dbReference type="Proteomes" id="UP000563906"/>
    </source>
</evidence>